<reference evidence="2 3" key="1">
    <citation type="submission" date="2017-02" db="EMBL/GenBank/DDBJ databases">
        <authorList>
            <person name="Peterson S.W."/>
        </authorList>
    </citation>
    <scope>NUCLEOTIDE SEQUENCE [LARGE SCALE GENOMIC DNA]</scope>
    <source>
        <strain evidence="2 3">S285</strain>
    </source>
</reference>
<dbReference type="RefSeq" id="WP_085772783.1">
    <property type="nucleotide sequence ID" value="NZ_AP027149.1"/>
</dbReference>
<name>A0A1W6MYI9_9HYPH</name>
<proteinExistence type="predicted"/>
<organism evidence="2 3">
    <name type="scientific">Methylocystis bryophila</name>
    <dbReference type="NCBI Taxonomy" id="655015"/>
    <lineage>
        <taxon>Bacteria</taxon>
        <taxon>Pseudomonadati</taxon>
        <taxon>Pseudomonadota</taxon>
        <taxon>Alphaproteobacteria</taxon>
        <taxon>Hyphomicrobiales</taxon>
        <taxon>Methylocystaceae</taxon>
        <taxon>Methylocystis</taxon>
    </lineage>
</organism>
<evidence type="ECO:0000313" key="3">
    <source>
        <dbReference type="Proteomes" id="UP000193978"/>
    </source>
</evidence>
<keyword evidence="1" id="KW-0812">Transmembrane</keyword>
<keyword evidence="1" id="KW-0472">Membrane</keyword>
<gene>
    <name evidence="2" type="ORF">B1812_17860</name>
</gene>
<dbReference type="EMBL" id="CP019948">
    <property type="protein sequence ID" value="ARN82651.1"/>
    <property type="molecule type" value="Genomic_DNA"/>
</dbReference>
<dbReference type="STRING" id="655015.B1812_17860"/>
<protein>
    <submittedName>
        <fullName evidence="2">Uncharacterized protein</fullName>
    </submittedName>
</protein>
<keyword evidence="3" id="KW-1185">Reference proteome</keyword>
<feature type="transmembrane region" description="Helical" evidence="1">
    <location>
        <begin position="7"/>
        <end position="30"/>
    </location>
</feature>
<evidence type="ECO:0000256" key="1">
    <source>
        <dbReference type="SAM" id="Phobius"/>
    </source>
</evidence>
<dbReference type="Proteomes" id="UP000193978">
    <property type="component" value="Chromosome"/>
</dbReference>
<keyword evidence="1" id="KW-1133">Transmembrane helix</keyword>
<accession>A0A1W6MYI9</accession>
<feature type="transmembrane region" description="Helical" evidence="1">
    <location>
        <begin position="36"/>
        <end position="56"/>
    </location>
</feature>
<dbReference type="AlphaFoldDB" id="A0A1W6MYI9"/>
<evidence type="ECO:0000313" key="2">
    <source>
        <dbReference type="EMBL" id="ARN82651.1"/>
    </source>
</evidence>
<sequence>MKTFLHVLLIIVGGSLILLPGACAILFLAGGGLEPGTVGIVMAFSLPPILAGIFLLRGAWRSKESGQEKG</sequence>
<dbReference type="KEGG" id="mbry:B1812_17860"/>